<dbReference type="OrthoDB" id="2855280at2"/>
<keyword evidence="1" id="KW-0732">Signal</keyword>
<feature type="chain" id="PRO_5039494702" description="Lipoprotein" evidence="1">
    <location>
        <begin position="23"/>
        <end position="128"/>
    </location>
</feature>
<dbReference type="PROSITE" id="PS51257">
    <property type="entry name" value="PROKAR_LIPOPROTEIN"/>
    <property type="match status" value="1"/>
</dbReference>
<keyword evidence="3" id="KW-1185">Reference proteome</keyword>
<dbReference type="Proteomes" id="UP000243650">
    <property type="component" value="Unassembled WGS sequence"/>
</dbReference>
<name>A0A2P6MLA8_ALKUR</name>
<dbReference type="EMBL" id="PVNS01000001">
    <property type="protein sequence ID" value="PRO67068.1"/>
    <property type="molecule type" value="Genomic_DNA"/>
</dbReference>
<comment type="caution">
    <text evidence="2">The sequence shown here is derived from an EMBL/GenBank/DDBJ whole genome shotgun (WGS) entry which is preliminary data.</text>
</comment>
<accession>A0A2P6MLA8</accession>
<evidence type="ECO:0008006" key="4">
    <source>
        <dbReference type="Google" id="ProtNLM"/>
    </source>
</evidence>
<proteinExistence type="predicted"/>
<organism evidence="2 3">
    <name type="scientific">Alkalicoccus urumqiensis</name>
    <name type="common">Bacillus urumqiensis</name>
    <dbReference type="NCBI Taxonomy" id="1548213"/>
    <lineage>
        <taxon>Bacteria</taxon>
        <taxon>Bacillati</taxon>
        <taxon>Bacillota</taxon>
        <taxon>Bacilli</taxon>
        <taxon>Bacillales</taxon>
        <taxon>Bacillaceae</taxon>
        <taxon>Alkalicoccus</taxon>
    </lineage>
</organism>
<protein>
    <recommendedName>
        <fullName evidence="4">Lipoprotein</fullName>
    </recommendedName>
</protein>
<evidence type="ECO:0000313" key="3">
    <source>
        <dbReference type="Proteomes" id="UP000243650"/>
    </source>
</evidence>
<reference evidence="2 3" key="1">
    <citation type="submission" date="2018-03" db="EMBL/GenBank/DDBJ databases">
        <title>Bacillus urumqiensis sp. nov., a moderately haloalkaliphilic bacterium isolated from a salt lake.</title>
        <authorList>
            <person name="Zhao B."/>
            <person name="Liao Z."/>
        </authorList>
    </citation>
    <scope>NUCLEOTIDE SEQUENCE [LARGE SCALE GENOMIC DNA]</scope>
    <source>
        <strain evidence="2 3">BZ-SZ-XJ18</strain>
    </source>
</reference>
<gene>
    <name evidence="2" type="ORF">C6I21_00430</name>
</gene>
<dbReference type="AlphaFoldDB" id="A0A2P6MLA8"/>
<dbReference type="RefSeq" id="WP_105957454.1">
    <property type="nucleotide sequence ID" value="NZ_PVNS01000001.1"/>
</dbReference>
<sequence>MKKMTSMYVTILFFFSAACSHSGLSTYNDMMAESDEEFTYQPLLAETEGHYSTYAVVKTEQEVRDMKEAFQNPLVETSITSQENDVEDIKYGGLNVSHLPSYYVFDTETLLFETHDKEEFLSYLEELE</sequence>
<evidence type="ECO:0000256" key="1">
    <source>
        <dbReference type="SAM" id="SignalP"/>
    </source>
</evidence>
<feature type="signal peptide" evidence="1">
    <location>
        <begin position="1"/>
        <end position="22"/>
    </location>
</feature>
<evidence type="ECO:0000313" key="2">
    <source>
        <dbReference type="EMBL" id="PRO67068.1"/>
    </source>
</evidence>